<proteinExistence type="predicted"/>
<evidence type="ECO:0000313" key="1">
    <source>
        <dbReference type="EMBL" id="TYQ04654.1"/>
    </source>
</evidence>
<comment type="caution">
    <text evidence="1">The sequence shown here is derived from an EMBL/GenBank/DDBJ whole genome shotgun (WGS) entry which is preliminary data.</text>
</comment>
<dbReference type="EMBL" id="VNIQ01000003">
    <property type="protein sequence ID" value="TYQ04654.1"/>
    <property type="molecule type" value="Genomic_DNA"/>
</dbReference>
<accession>A0A652YQ11</accession>
<gene>
    <name evidence="1" type="ORF">FNL38_1034</name>
</gene>
<name>A0A652YQ11_NOCGL</name>
<sequence length="85" mass="8971">MIAADLRDELTSGSSMSVAIAREFDRAVDNYVYEGLADGAVVSVLSSLVSAVGILEEEVRSLSNILAQTRGESRFTTSGEAATEN</sequence>
<protein>
    <submittedName>
        <fullName evidence="1">Uncharacterized protein</fullName>
    </submittedName>
</protein>
<reference evidence="1" key="1">
    <citation type="submission" date="2019-07" db="EMBL/GenBank/DDBJ databases">
        <title>Genomic Encyclopedia of Type Strains, Phase IV (KMG-IV): sequencing the most valuable type-strain genomes for metagenomic binning, comparative biology and taxonomic classification.</title>
        <authorList>
            <person name="Goeker M."/>
        </authorList>
    </citation>
    <scope>NUCLEOTIDE SEQUENCE</scope>
    <source>
        <strain evidence="1">DSM 44596</strain>
    </source>
</reference>
<organism evidence="1">
    <name type="scientific">Nocardia globerula</name>
    <dbReference type="NCBI Taxonomy" id="1818"/>
    <lineage>
        <taxon>Bacteria</taxon>
        <taxon>Bacillati</taxon>
        <taxon>Actinomycetota</taxon>
        <taxon>Actinomycetes</taxon>
        <taxon>Mycobacteriales</taxon>
        <taxon>Nocardiaceae</taxon>
        <taxon>Nocardia</taxon>
    </lineage>
</organism>
<dbReference type="AlphaFoldDB" id="A0A652YQ11"/>